<reference evidence="1 2" key="1">
    <citation type="journal article" date="2016" name="Nat. Commun.">
        <title>Thousands of microbial genomes shed light on interconnected biogeochemical processes in an aquifer system.</title>
        <authorList>
            <person name="Anantharaman K."/>
            <person name="Brown C.T."/>
            <person name="Hug L.A."/>
            <person name="Sharon I."/>
            <person name="Castelle C.J."/>
            <person name="Probst A.J."/>
            <person name="Thomas B.C."/>
            <person name="Singh A."/>
            <person name="Wilkins M.J."/>
            <person name="Karaoz U."/>
            <person name="Brodie E.L."/>
            <person name="Williams K.H."/>
            <person name="Hubbard S.S."/>
            <person name="Banfield J.F."/>
        </authorList>
    </citation>
    <scope>NUCLEOTIDE SEQUENCE [LARGE SCALE GENOMIC DNA]</scope>
</reference>
<sequence>MKMKKNSGFAPVLMLILLGSLIVLAGAGSYYLLKSAGKAPGGFRLPFPTASTVPTGTPEPISNSTDLDIIEAEINQTQVGSPDSDLKNLDSSAASL</sequence>
<gene>
    <name evidence="1" type="ORF">A2975_04680</name>
</gene>
<evidence type="ECO:0000313" key="1">
    <source>
        <dbReference type="EMBL" id="OGM70334.1"/>
    </source>
</evidence>
<accession>A0A1F8C1U5</accession>
<organism evidence="1 2">
    <name type="scientific">Candidatus Woesebacteria bacterium RIFCSPLOWO2_01_FULL_44_14</name>
    <dbReference type="NCBI Taxonomy" id="1802525"/>
    <lineage>
        <taxon>Bacteria</taxon>
        <taxon>Candidatus Woeseibacteriota</taxon>
    </lineage>
</organism>
<dbReference type="Proteomes" id="UP000178429">
    <property type="component" value="Unassembled WGS sequence"/>
</dbReference>
<dbReference type="EMBL" id="MGHL01000006">
    <property type="protein sequence ID" value="OGM70334.1"/>
    <property type="molecule type" value="Genomic_DNA"/>
</dbReference>
<dbReference type="STRING" id="1802525.A2975_04680"/>
<dbReference type="AlphaFoldDB" id="A0A1F8C1U5"/>
<name>A0A1F8C1U5_9BACT</name>
<protein>
    <submittedName>
        <fullName evidence="1">Uncharacterized protein</fullName>
    </submittedName>
</protein>
<comment type="caution">
    <text evidence="1">The sequence shown here is derived from an EMBL/GenBank/DDBJ whole genome shotgun (WGS) entry which is preliminary data.</text>
</comment>
<evidence type="ECO:0000313" key="2">
    <source>
        <dbReference type="Proteomes" id="UP000178429"/>
    </source>
</evidence>
<proteinExistence type="predicted"/>